<proteinExistence type="predicted"/>
<dbReference type="EMBL" id="JACEIK010004660">
    <property type="protein sequence ID" value="MCD9646078.1"/>
    <property type="molecule type" value="Genomic_DNA"/>
</dbReference>
<accession>A0ABS8VFL5</accession>
<organism evidence="1 2">
    <name type="scientific">Datura stramonium</name>
    <name type="common">Jimsonweed</name>
    <name type="synonym">Common thornapple</name>
    <dbReference type="NCBI Taxonomy" id="4076"/>
    <lineage>
        <taxon>Eukaryota</taxon>
        <taxon>Viridiplantae</taxon>
        <taxon>Streptophyta</taxon>
        <taxon>Embryophyta</taxon>
        <taxon>Tracheophyta</taxon>
        <taxon>Spermatophyta</taxon>
        <taxon>Magnoliopsida</taxon>
        <taxon>eudicotyledons</taxon>
        <taxon>Gunneridae</taxon>
        <taxon>Pentapetalae</taxon>
        <taxon>asterids</taxon>
        <taxon>lamiids</taxon>
        <taxon>Solanales</taxon>
        <taxon>Solanaceae</taxon>
        <taxon>Solanoideae</taxon>
        <taxon>Datureae</taxon>
        <taxon>Datura</taxon>
    </lineage>
</organism>
<dbReference type="Proteomes" id="UP000823775">
    <property type="component" value="Unassembled WGS sequence"/>
</dbReference>
<protein>
    <submittedName>
        <fullName evidence="1">Uncharacterized protein</fullName>
    </submittedName>
</protein>
<keyword evidence="2" id="KW-1185">Reference proteome</keyword>
<evidence type="ECO:0000313" key="1">
    <source>
        <dbReference type="EMBL" id="MCD9646078.1"/>
    </source>
</evidence>
<evidence type="ECO:0000313" key="2">
    <source>
        <dbReference type="Proteomes" id="UP000823775"/>
    </source>
</evidence>
<sequence length="58" mass="6530">MVKGLEHGIHAKGEIGAADGNQKWVLSWRFWVISHYFQNVRGRGLKAVSSPEQRIVAL</sequence>
<feature type="non-terminal residue" evidence="1">
    <location>
        <position position="58"/>
    </location>
</feature>
<comment type="caution">
    <text evidence="1">The sequence shown here is derived from an EMBL/GenBank/DDBJ whole genome shotgun (WGS) entry which is preliminary data.</text>
</comment>
<gene>
    <name evidence="1" type="ORF">HAX54_035603</name>
</gene>
<name>A0ABS8VFL5_DATST</name>
<reference evidence="1 2" key="1">
    <citation type="journal article" date="2021" name="BMC Genomics">
        <title>Datura genome reveals duplications of psychoactive alkaloid biosynthetic genes and high mutation rate following tissue culture.</title>
        <authorList>
            <person name="Rajewski A."/>
            <person name="Carter-House D."/>
            <person name="Stajich J."/>
            <person name="Litt A."/>
        </authorList>
    </citation>
    <scope>NUCLEOTIDE SEQUENCE [LARGE SCALE GENOMIC DNA]</scope>
    <source>
        <strain evidence="1">AR-01</strain>
    </source>
</reference>